<evidence type="ECO:0000313" key="4">
    <source>
        <dbReference type="Proteomes" id="UP000193862"/>
    </source>
</evidence>
<dbReference type="OrthoDB" id="7357280at2"/>
<sequence>MSIRKSLLIASFLASTALTPRPAEAGPIAAFVVGGFSYFASAGVAAGLAAGTAYAGAFAAGASAAAFLGGSVLGRVLVGIGISAVSAALTNRTPQVAVSSPSERLVNYAQPVSYMRRGYGRIRTGGIVGFTGFANNFRHVVILVAAHTTKGPVTYYLDKTEVALDGGDILTEPFAGHGSIRPHIGFAGQIVDNVLAENFPEITAAHDFAGLSYFAFAGERVADSKFADVYPGGDIWNVSAVWDMCDTIYDPRDGLTKWTDNAALVIAHELVHTLGAEVDWDEVAIEADVCDALVTNRDGAQQRRWTINAEFTDDMEWDDVRDRLITACDGYMFERPDGKMGFRVGRWIEPTVTLTGADFVSFSVTDGKDLGTASQFVVRYAEPANDYEESQTGVYVYDDTARRITSETTAYEIDSHNQAWRVAQRLARLANAGRSIRATVELIGFELIGERFVHIDHAELGIVGDFEISKLVRNEDGLTFSLEAVATRATDFVSDASTEEPARPVYDQVESDDTVPDVTGLAGAALDGSSILWQWDAQGASLTQQLQLRSIEAGIEDWVTYGALEGQAQLLLSGLLDGASYEAQVRNRTSAGRLGSWSASVTVAAVANSTPPVALTAFAASADGVDGLVTFTAPNDPNYYATRIWRADYASGYAGTVSFADAALIQTEYGIPSTGDSYRDPALASGVYAYWGVPINASGRPEISETLPATASGPATLEII</sequence>
<reference evidence="3 4" key="1">
    <citation type="submission" date="2017-03" db="EMBL/GenBank/DDBJ databases">
        <authorList>
            <person name="Afonso C.L."/>
            <person name="Miller P.J."/>
            <person name="Scott M.A."/>
            <person name="Spackman E."/>
            <person name="Goraichik I."/>
            <person name="Dimitrov K.M."/>
            <person name="Suarez D.L."/>
            <person name="Swayne D.E."/>
        </authorList>
    </citation>
    <scope>NUCLEOTIDE SEQUENCE [LARGE SCALE GENOMIC DNA]</scope>
    <source>
        <strain evidence="3 4">CECT 8620</strain>
    </source>
</reference>
<organism evidence="3 4">
    <name type="scientific">Aquimixticola soesokkakensis</name>
    <dbReference type="NCBI Taxonomy" id="1519096"/>
    <lineage>
        <taxon>Bacteria</taxon>
        <taxon>Pseudomonadati</taxon>
        <taxon>Pseudomonadota</taxon>
        <taxon>Alphaproteobacteria</taxon>
        <taxon>Rhodobacterales</taxon>
        <taxon>Paracoccaceae</taxon>
        <taxon>Aquimixticola</taxon>
    </lineage>
</organism>
<dbReference type="EMBL" id="FWFS01000004">
    <property type="protein sequence ID" value="SLN36452.1"/>
    <property type="molecule type" value="Genomic_DNA"/>
</dbReference>
<keyword evidence="1" id="KW-1133">Transmembrane helix</keyword>
<dbReference type="AlphaFoldDB" id="A0A1Y5SBB7"/>
<keyword evidence="1" id="KW-0812">Transmembrane</keyword>
<keyword evidence="1" id="KW-0472">Membrane</keyword>
<accession>A0A1Y5SBB7</accession>
<evidence type="ECO:0000256" key="1">
    <source>
        <dbReference type="SAM" id="Phobius"/>
    </source>
</evidence>
<keyword evidence="2" id="KW-0732">Signal</keyword>
<evidence type="ECO:0000256" key="2">
    <source>
        <dbReference type="SAM" id="SignalP"/>
    </source>
</evidence>
<dbReference type="RefSeq" id="WP_085836020.1">
    <property type="nucleotide sequence ID" value="NZ_FWFS01000004.1"/>
</dbReference>
<proteinExistence type="predicted"/>
<feature type="chain" id="PRO_5010994900" evidence="2">
    <location>
        <begin position="26"/>
        <end position="720"/>
    </location>
</feature>
<dbReference type="Proteomes" id="UP000193862">
    <property type="component" value="Unassembled WGS sequence"/>
</dbReference>
<feature type="transmembrane region" description="Helical" evidence="1">
    <location>
        <begin position="35"/>
        <end position="60"/>
    </location>
</feature>
<keyword evidence="4" id="KW-1185">Reference proteome</keyword>
<feature type="signal peptide" evidence="2">
    <location>
        <begin position="1"/>
        <end position="25"/>
    </location>
</feature>
<dbReference type="InterPro" id="IPR013783">
    <property type="entry name" value="Ig-like_fold"/>
</dbReference>
<evidence type="ECO:0000313" key="3">
    <source>
        <dbReference type="EMBL" id="SLN36452.1"/>
    </source>
</evidence>
<dbReference type="Gene3D" id="2.60.40.10">
    <property type="entry name" value="Immunoglobulins"/>
    <property type="match status" value="1"/>
</dbReference>
<name>A0A1Y5SBB7_9RHOB</name>
<protein>
    <submittedName>
        <fullName evidence="3">Uncharacterized protein</fullName>
    </submittedName>
</protein>
<gene>
    <name evidence="3" type="ORF">AQS8620_01293</name>
</gene>